<evidence type="ECO:0000313" key="2">
    <source>
        <dbReference type="Proteomes" id="UP000012160"/>
    </source>
</evidence>
<sequence>MEFSFGGWSQTKILYRDLILRSLFLDFMEVPFSCIADICIIDHLEFVDESPFGCEIFGNLLCSSR</sequence>
<comment type="caution">
    <text evidence="1">The sequence shown here is derived from an EMBL/GenBank/DDBJ whole genome shotgun (WGS) entry which is preliminary data.</text>
</comment>
<dbReference type="Proteomes" id="UP000012160">
    <property type="component" value="Unassembled WGS sequence"/>
</dbReference>
<proteinExistence type="predicted"/>
<dbReference type="EMBL" id="AHOQ02000001">
    <property type="protein sequence ID" value="EMO47464.1"/>
    <property type="molecule type" value="Genomic_DNA"/>
</dbReference>
<organism evidence="1 2">
    <name type="scientific">Leptospira santarosai str. ZUN179</name>
    <dbReference type="NCBI Taxonomy" id="1049985"/>
    <lineage>
        <taxon>Bacteria</taxon>
        <taxon>Pseudomonadati</taxon>
        <taxon>Spirochaetota</taxon>
        <taxon>Spirochaetia</taxon>
        <taxon>Leptospirales</taxon>
        <taxon>Leptospiraceae</taxon>
        <taxon>Leptospira</taxon>
    </lineage>
</organism>
<gene>
    <name evidence="1" type="ORF">LEP1GSC187_2446</name>
</gene>
<protein>
    <submittedName>
        <fullName evidence="1">Uncharacterized protein</fullName>
    </submittedName>
</protein>
<reference evidence="1 2" key="1">
    <citation type="submission" date="2013-01" db="EMBL/GenBank/DDBJ databases">
        <authorList>
            <person name="Harkins D.M."/>
            <person name="Durkin A.S."/>
            <person name="Brinkac L.M."/>
            <person name="Haft D.H."/>
            <person name="Selengut J.D."/>
            <person name="Sanka R."/>
            <person name="DePew J."/>
            <person name="Purushe J."/>
            <person name="Matthias M.A."/>
            <person name="Vinetz J.M."/>
            <person name="Sutton G.G."/>
            <person name="Nierman W.C."/>
            <person name="Fouts D.E."/>
        </authorList>
    </citation>
    <scope>NUCLEOTIDE SEQUENCE [LARGE SCALE GENOMIC DNA]</scope>
    <source>
        <strain evidence="1 2">ZUN179</strain>
    </source>
</reference>
<name>M6V2M8_9LEPT</name>
<evidence type="ECO:0000313" key="1">
    <source>
        <dbReference type="EMBL" id="EMO47464.1"/>
    </source>
</evidence>
<dbReference type="AlphaFoldDB" id="M6V2M8"/>
<accession>M6V2M8</accession>